<keyword evidence="5" id="KW-0812">Transmembrane</keyword>
<evidence type="ECO:0000313" key="8">
    <source>
        <dbReference type="EMBL" id="MDF0715970.1"/>
    </source>
</evidence>
<evidence type="ECO:0000256" key="3">
    <source>
        <dbReference type="ARBA" id="ARBA00022448"/>
    </source>
</evidence>
<dbReference type="SUPFAM" id="SSF56954">
    <property type="entry name" value="Outer membrane efflux proteins (OEP)"/>
    <property type="match status" value="1"/>
</dbReference>
<dbReference type="RefSeq" id="WP_275615215.1">
    <property type="nucleotide sequence ID" value="NZ_JARFVB010000003.1"/>
</dbReference>
<evidence type="ECO:0000313" key="9">
    <source>
        <dbReference type="Proteomes" id="UP001221366"/>
    </source>
</evidence>
<evidence type="ECO:0000256" key="5">
    <source>
        <dbReference type="ARBA" id="ARBA00022692"/>
    </source>
</evidence>
<comment type="similarity">
    <text evidence="2">Belongs to the outer membrane factor (OMF) (TC 1.B.17) family.</text>
</comment>
<name>A0ABT5XXQ5_9FLAO</name>
<evidence type="ECO:0000256" key="7">
    <source>
        <dbReference type="ARBA" id="ARBA00023237"/>
    </source>
</evidence>
<dbReference type="Proteomes" id="UP001221366">
    <property type="component" value="Unassembled WGS sequence"/>
</dbReference>
<comment type="subcellular location">
    <subcellularLocation>
        <location evidence="1">Cell outer membrane</location>
    </subcellularLocation>
</comment>
<evidence type="ECO:0000256" key="4">
    <source>
        <dbReference type="ARBA" id="ARBA00022452"/>
    </source>
</evidence>
<organism evidence="8 9">
    <name type="scientific">Flagellimonas yonaguniensis</name>
    <dbReference type="NCBI Taxonomy" id="3031325"/>
    <lineage>
        <taxon>Bacteria</taxon>
        <taxon>Pseudomonadati</taxon>
        <taxon>Bacteroidota</taxon>
        <taxon>Flavobacteriia</taxon>
        <taxon>Flavobacteriales</taxon>
        <taxon>Flavobacteriaceae</taxon>
        <taxon>Flagellimonas</taxon>
    </lineage>
</organism>
<dbReference type="InterPro" id="IPR051906">
    <property type="entry name" value="TolC-like"/>
</dbReference>
<evidence type="ECO:0000256" key="1">
    <source>
        <dbReference type="ARBA" id="ARBA00004442"/>
    </source>
</evidence>
<gene>
    <name evidence="8" type="ORF">PY092_07415</name>
</gene>
<dbReference type="EMBL" id="JARFVB010000003">
    <property type="protein sequence ID" value="MDF0715970.1"/>
    <property type="molecule type" value="Genomic_DNA"/>
</dbReference>
<reference evidence="8 9" key="1">
    <citation type="submission" date="2023-03" db="EMBL/GenBank/DDBJ databases">
        <title>Muricauda XX sp. nov. and Muricauda XXX sp. nov., two novel species isolated from Okinawa Trough.</title>
        <authorList>
            <person name="Cao W."/>
            <person name="Deng X."/>
        </authorList>
    </citation>
    <scope>NUCLEOTIDE SEQUENCE [LARGE SCALE GENOMIC DNA]</scope>
    <source>
        <strain evidence="8 9">334s03</strain>
    </source>
</reference>
<dbReference type="PANTHER" id="PTHR30026:SF20">
    <property type="entry name" value="OUTER MEMBRANE PROTEIN TOLC"/>
    <property type="match status" value="1"/>
</dbReference>
<dbReference type="Gene3D" id="1.20.1600.10">
    <property type="entry name" value="Outer membrane efflux proteins (OEP)"/>
    <property type="match status" value="1"/>
</dbReference>
<keyword evidence="3" id="KW-0813">Transport</keyword>
<keyword evidence="4" id="KW-1134">Transmembrane beta strand</keyword>
<dbReference type="Pfam" id="PF02321">
    <property type="entry name" value="OEP"/>
    <property type="match status" value="1"/>
</dbReference>
<comment type="caution">
    <text evidence="8">The sequence shown here is derived from an EMBL/GenBank/DDBJ whole genome shotgun (WGS) entry which is preliminary data.</text>
</comment>
<keyword evidence="7" id="KW-0998">Cell outer membrane</keyword>
<protein>
    <submittedName>
        <fullName evidence="8">TolC family protein</fullName>
    </submittedName>
</protein>
<evidence type="ECO:0000256" key="2">
    <source>
        <dbReference type="ARBA" id="ARBA00007613"/>
    </source>
</evidence>
<dbReference type="InterPro" id="IPR003423">
    <property type="entry name" value="OMP_efflux"/>
</dbReference>
<sequence>MDKDTMRTQIFLSIALFLGQLMLVHSQEGNDTIVLHSVEEALAYANEHNIEKAIHEYQQGKAKTEHQLSKSYLLPTATGSFSAQNNLKLATTPIPGELVGQPGELVDVQFGQDYNYNAGITISQTVLDWQKIIKSRTAKVGRDIAEVQSDLFGEKLTEQIALYYHTALIAKKALQINEKDFVIADSIRVLTKEKFDKGIIDKSLLNHASINLNAIEQSVFSNQSTLEKSLYQLKSLLGIAASASLILDGDYEYSSQTFTIPKELAKDGNITVLEYQLEQSRLKIKDEKSAYYPKLIFNAYFGQQQFQDDFTLSFDGEAWKDYSYLGMNLSVPIFTGNANRSRTKISKIEYAIAQKNLESEIQQSTLRDDLLLKEYELSLYTSTSTYDSFMLYSNNLELAFQKYQQGIIPLDSYFQVFEDYIRAENNYLNALSNVYTYYSTILSRNNDNEE</sequence>
<proteinExistence type="inferred from homology"/>
<keyword evidence="9" id="KW-1185">Reference proteome</keyword>
<dbReference type="PANTHER" id="PTHR30026">
    <property type="entry name" value="OUTER MEMBRANE PROTEIN TOLC"/>
    <property type="match status" value="1"/>
</dbReference>
<accession>A0ABT5XXQ5</accession>
<evidence type="ECO:0000256" key="6">
    <source>
        <dbReference type="ARBA" id="ARBA00023136"/>
    </source>
</evidence>
<keyword evidence="6" id="KW-0472">Membrane</keyword>